<dbReference type="InterPro" id="IPR027417">
    <property type="entry name" value="P-loop_NTPase"/>
</dbReference>
<dbReference type="PROSITE" id="PS00688">
    <property type="entry name" value="SIGMA54_INTERACT_3"/>
    <property type="match status" value="1"/>
</dbReference>
<dbReference type="InterPro" id="IPR002078">
    <property type="entry name" value="Sigma_54_int"/>
</dbReference>
<dbReference type="SUPFAM" id="SSF52540">
    <property type="entry name" value="P-loop containing nucleoside triphosphate hydrolases"/>
    <property type="match status" value="1"/>
</dbReference>
<sequence>MENLQAIKQRFGIIGNDLLLNRAIEKSIRVAPTDISVLVAGESGVGKESIPKIIHQLSHRKHAKYIAVNCGAIPEGTIDSELFGHEKGSFTGATQDRKGYFEVADGGTIFLDEVGELPLTTQVRLLRVLENGEFIKVGSSKVQKTDVRIVAATNVNMQEAIAKEKFREDLYYRLSTIEIHLPALRDRKDDIHLLFRKFAADFAQKYRMPTIRLEENAANLLLNYRFPGNIRQLRNIAEQISVVEENRMISAEKLSQYLPNHQGNLPAVIGGTGASNDFATERDIMYKILFDMRNDINDLKKLTLDIMQNGNIEKVQEENHQLLEKIYEEQTKESAPVEVLQIPSVPNTQSNYDFVETIEEQESLSLQDKEIEMIKKSLEKNNNKRKLAAKELGISERTLYRKIKQYDL</sequence>
<dbReference type="InterPro" id="IPR002197">
    <property type="entry name" value="HTH_Fis"/>
</dbReference>
<keyword evidence="8" id="KW-1185">Reference proteome</keyword>
<dbReference type="PROSITE" id="PS00675">
    <property type="entry name" value="SIGMA54_INTERACT_1"/>
    <property type="match status" value="1"/>
</dbReference>
<dbReference type="Pfam" id="PF25601">
    <property type="entry name" value="AAA_lid_14"/>
    <property type="match status" value="1"/>
</dbReference>
<gene>
    <name evidence="7" type="ORF">RQM59_08845</name>
</gene>
<dbReference type="InterPro" id="IPR025662">
    <property type="entry name" value="Sigma_54_int_dom_ATP-bd_1"/>
</dbReference>
<keyword evidence="3" id="KW-0805">Transcription regulation</keyword>
<dbReference type="Gene3D" id="1.10.8.60">
    <property type="match status" value="1"/>
</dbReference>
<reference evidence="7 8" key="1">
    <citation type="submission" date="2023-09" db="EMBL/GenBank/DDBJ databases">
        <title>Novel taxa isolated from Blanes Bay.</title>
        <authorList>
            <person name="Rey-Velasco X."/>
            <person name="Lucena T."/>
        </authorList>
    </citation>
    <scope>NUCLEOTIDE SEQUENCE [LARGE SCALE GENOMIC DNA]</scope>
    <source>
        <strain evidence="7 8">S356</strain>
    </source>
</reference>
<organism evidence="7 8">
    <name type="scientific">Asprobacillus argus</name>
    <dbReference type="NCBI Taxonomy" id="3076534"/>
    <lineage>
        <taxon>Bacteria</taxon>
        <taxon>Pseudomonadati</taxon>
        <taxon>Bacteroidota</taxon>
        <taxon>Flavobacteriia</taxon>
        <taxon>Flavobacteriales</taxon>
        <taxon>Flavobacteriaceae</taxon>
        <taxon>Asprobacillus</taxon>
    </lineage>
</organism>
<evidence type="ECO:0000313" key="8">
    <source>
        <dbReference type="Proteomes" id="UP001257277"/>
    </source>
</evidence>
<dbReference type="InterPro" id="IPR025944">
    <property type="entry name" value="Sigma_54_int_dom_CS"/>
</dbReference>
<proteinExistence type="predicted"/>
<evidence type="ECO:0000256" key="1">
    <source>
        <dbReference type="ARBA" id="ARBA00022741"/>
    </source>
</evidence>
<dbReference type="PANTHER" id="PTHR32071">
    <property type="entry name" value="TRANSCRIPTIONAL REGULATORY PROTEIN"/>
    <property type="match status" value="1"/>
</dbReference>
<dbReference type="Gene3D" id="1.10.10.60">
    <property type="entry name" value="Homeodomain-like"/>
    <property type="match status" value="1"/>
</dbReference>
<keyword evidence="2" id="KW-0067">ATP-binding</keyword>
<dbReference type="RefSeq" id="WP_349241745.1">
    <property type="nucleotide sequence ID" value="NZ_JAVTTO010000003.1"/>
</dbReference>
<dbReference type="CDD" id="cd00009">
    <property type="entry name" value="AAA"/>
    <property type="match status" value="1"/>
</dbReference>
<accession>A0ABU3LFQ1</accession>
<dbReference type="Proteomes" id="UP001257277">
    <property type="component" value="Unassembled WGS sequence"/>
</dbReference>
<dbReference type="PROSITE" id="PS50045">
    <property type="entry name" value="SIGMA54_INTERACT_4"/>
    <property type="match status" value="1"/>
</dbReference>
<dbReference type="Pfam" id="PF00158">
    <property type="entry name" value="Sigma54_activat"/>
    <property type="match status" value="1"/>
</dbReference>
<feature type="domain" description="Sigma-54 factor interaction" evidence="6">
    <location>
        <begin position="13"/>
        <end position="242"/>
    </location>
</feature>
<dbReference type="Pfam" id="PF02954">
    <property type="entry name" value="HTH_8"/>
    <property type="match status" value="1"/>
</dbReference>
<evidence type="ECO:0000259" key="6">
    <source>
        <dbReference type="PROSITE" id="PS50045"/>
    </source>
</evidence>
<evidence type="ECO:0000256" key="2">
    <source>
        <dbReference type="ARBA" id="ARBA00022840"/>
    </source>
</evidence>
<dbReference type="SUPFAM" id="SSF46689">
    <property type="entry name" value="Homeodomain-like"/>
    <property type="match status" value="1"/>
</dbReference>
<protein>
    <submittedName>
        <fullName evidence="7">Sigma-54 dependent transcriptional regulator</fullName>
    </submittedName>
</protein>
<dbReference type="InterPro" id="IPR058031">
    <property type="entry name" value="AAA_lid_NorR"/>
</dbReference>
<name>A0ABU3LFQ1_9FLAO</name>
<dbReference type="Gene3D" id="3.40.50.300">
    <property type="entry name" value="P-loop containing nucleotide triphosphate hydrolases"/>
    <property type="match status" value="1"/>
</dbReference>
<dbReference type="PRINTS" id="PR01590">
    <property type="entry name" value="HTHFIS"/>
</dbReference>
<dbReference type="InterPro" id="IPR003593">
    <property type="entry name" value="AAA+_ATPase"/>
</dbReference>
<keyword evidence="5" id="KW-0804">Transcription</keyword>
<evidence type="ECO:0000256" key="4">
    <source>
        <dbReference type="ARBA" id="ARBA00023125"/>
    </source>
</evidence>
<dbReference type="EMBL" id="JAVTTO010000003">
    <property type="protein sequence ID" value="MDT7832485.1"/>
    <property type="molecule type" value="Genomic_DNA"/>
</dbReference>
<dbReference type="PROSITE" id="PS00676">
    <property type="entry name" value="SIGMA54_INTERACT_2"/>
    <property type="match status" value="1"/>
</dbReference>
<evidence type="ECO:0000313" key="7">
    <source>
        <dbReference type="EMBL" id="MDT7832485.1"/>
    </source>
</evidence>
<evidence type="ECO:0000256" key="5">
    <source>
        <dbReference type="ARBA" id="ARBA00023163"/>
    </source>
</evidence>
<dbReference type="SMART" id="SM00382">
    <property type="entry name" value="AAA"/>
    <property type="match status" value="1"/>
</dbReference>
<keyword evidence="4" id="KW-0238">DNA-binding</keyword>
<comment type="caution">
    <text evidence="7">The sequence shown here is derived from an EMBL/GenBank/DDBJ whole genome shotgun (WGS) entry which is preliminary data.</text>
</comment>
<dbReference type="InterPro" id="IPR025943">
    <property type="entry name" value="Sigma_54_int_dom_ATP-bd_2"/>
</dbReference>
<keyword evidence="1" id="KW-0547">Nucleotide-binding</keyword>
<evidence type="ECO:0000256" key="3">
    <source>
        <dbReference type="ARBA" id="ARBA00023015"/>
    </source>
</evidence>
<dbReference type="PANTHER" id="PTHR32071:SF121">
    <property type="entry name" value="SIGMA L-DEPENDENT TRANSCRIPTIONAL REGULATOR YQIR-RELATED"/>
    <property type="match status" value="1"/>
</dbReference>
<dbReference type="InterPro" id="IPR009057">
    <property type="entry name" value="Homeodomain-like_sf"/>
</dbReference>